<feature type="transmembrane region" description="Helical" evidence="2">
    <location>
        <begin position="276"/>
        <end position="297"/>
    </location>
</feature>
<feature type="compositionally biased region" description="Low complexity" evidence="1">
    <location>
        <begin position="168"/>
        <end position="180"/>
    </location>
</feature>
<evidence type="ECO:0000313" key="4">
    <source>
        <dbReference type="Proteomes" id="UP000234632"/>
    </source>
</evidence>
<dbReference type="AlphaFoldDB" id="A0A2N4SYZ1"/>
<dbReference type="RefSeq" id="WP_101850964.1">
    <property type="nucleotide sequence ID" value="NZ_JARVWU010000005.1"/>
</dbReference>
<sequence>MTETPTGTLTETWLEEVARRLPARVRGDVVDGLRTAVADRIHDAAARGVPAPEAERRALEELGDPARLAEDHAPGPRHLIGPAHYHEFLELLRVLVPVLAGVFGGLSLLGTLFAEAGRQDPVAYAALALASALGAALQGALMGAGAAVVVFAVVERVESARTAGRAAGADAPAEAAGSRRSGAEEEPARWTVEQLPPPRPPRDVTVGELVWSSLGLALAFAAPFLLSRPLFAHGPLAGEPLLAPGLWWPWVPLYLGLVAVSWGWELLRFLRRRWSWGLWAVNAAVDLAMAALLVTVLRTESVVNPVLRERGWVGEGFAAAGVVLVVVITVWDLVATFLACRHSLARRRGAGGG</sequence>
<accession>A0A2N4SYZ1</accession>
<organism evidence="3 4">
    <name type="scientific">Kocuria flava</name>
    <dbReference type="NCBI Taxonomy" id="446860"/>
    <lineage>
        <taxon>Bacteria</taxon>
        <taxon>Bacillati</taxon>
        <taxon>Actinomycetota</taxon>
        <taxon>Actinomycetes</taxon>
        <taxon>Micrococcales</taxon>
        <taxon>Micrococcaceae</taxon>
        <taxon>Kocuria</taxon>
    </lineage>
</organism>
<feature type="transmembrane region" description="Helical" evidence="2">
    <location>
        <begin position="246"/>
        <end position="264"/>
    </location>
</feature>
<feature type="transmembrane region" description="Helical" evidence="2">
    <location>
        <begin position="317"/>
        <end position="340"/>
    </location>
</feature>
<dbReference type="Proteomes" id="UP000234632">
    <property type="component" value="Unassembled WGS sequence"/>
</dbReference>
<feature type="transmembrane region" description="Helical" evidence="2">
    <location>
        <begin position="94"/>
        <end position="114"/>
    </location>
</feature>
<keyword evidence="2" id="KW-0812">Transmembrane</keyword>
<name>A0A2N4SYZ1_9MICC</name>
<feature type="transmembrane region" description="Helical" evidence="2">
    <location>
        <begin position="126"/>
        <end position="154"/>
    </location>
</feature>
<proteinExistence type="predicted"/>
<feature type="transmembrane region" description="Helical" evidence="2">
    <location>
        <begin position="209"/>
        <end position="226"/>
    </location>
</feature>
<gene>
    <name evidence="3" type="ORF">AUQ48_01720</name>
</gene>
<keyword evidence="2" id="KW-1133">Transmembrane helix</keyword>
<reference evidence="3 4" key="1">
    <citation type="submission" date="2015-12" db="EMBL/GenBank/DDBJ databases">
        <authorList>
            <person name="Shamseldin A."/>
            <person name="Moawad H."/>
            <person name="Abd El-Rahim W.M."/>
            <person name="Sadowsky M.J."/>
        </authorList>
    </citation>
    <scope>NUCLEOTIDE SEQUENCE [LARGE SCALE GENOMIC DNA]</scope>
    <source>
        <strain evidence="3 4">S43</strain>
    </source>
</reference>
<feature type="region of interest" description="Disordered" evidence="1">
    <location>
        <begin position="168"/>
        <end position="197"/>
    </location>
</feature>
<evidence type="ECO:0000256" key="1">
    <source>
        <dbReference type="SAM" id="MobiDB-lite"/>
    </source>
</evidence>
<dbReference type="EMBL" id="LOMZ01000001">
    <property type="protein sequence ID" value="PLC11200.1"/>
    <property type="molecule type" value="Genomic_DNA"/>
</dbReference>
<protein>
    <submittedName>
        <fullName evidence="3">Uncharacterized protein</fullName>
    </submittedName>
</protein>
<keyword evidence="2" id="KW-0472">Membrane</keyword>
<comment type="caution">
    <text evidence="3">The sequence shown here is derived from an EMBL/GenBank/DDBJ whole genome shotgun (WGS) entry which is preliminary data.</text>
</comment>
<dbReference type="Pfam" id="PF22564">
    <property type="entry name" value="HAAS"/>
    <property type="match status" value="1"/>
</dbReference>
<evidence type="ECO:0000256" key="2">
    <source>
        <dbReference type="SAM" id="Phobius"/>
    </source>
</evidence>
<evidence type="ECO:0000313" key="3">
    <source>
        <dbReference type="EMBL" id="PLC11200.1"/>
    </source>
</evidence>